<organism evidence="3 8">
    <name type="scientific">Phytophthora fragariae</name>
    <dbReference type="NCBI Taxonomy" id="53985"/>
    <lineage>
        <taxon>Eukaryota</taxon>
        <taxon>Sar</taxon>
        <taxon>Stramenopiles</taxon>
        <taxon>Oomycota</taxon>
        <taxon>Peronosporomycetes</taxon>
        <taxon>Peronosporales</taxon>
        <taxon>Peronosporaceae</taxon>
        <taxon>Phytophthora</taxon>
    </lineage>
</organism>
<dbReference type="Proteomes" id="UP000429523">
    <property type="component" value="Unassembled WGS sequence"/>
</dbReference>
<dbReference type="Proteomes" id="UP000437068">
    <property type="component" value="Unassembled WGS sequence"/>
</dbReference>
<accession>A0A6A3W1E6</accession>
<dbReference type="Proteomes" id="UP000441208">
    <property type="component" value="Unassembled WGS sequence"/>
</dbReference>
<evidence type="ECO:0000313" key="4">
    <source>
        <dbReference type="EMBL" id="KAE9184644.1"/>
    </source>
</evidence>
<evidence type="ECO:0000313" key="11">
    <source>
        <dbReference type="Proteomes" id="UP000441208"/>
    </source>
</evidence>
<dbReference type="EMBL" id="QXFZ01002496">
    <property type="protein sequence ID" value="KAE9076517.1"/>
    <property type="molecule type" value="Genomic_DNA"/>
</dbReference>
<dbReference type="AlphaFoldDB" id="A0A6A3W1E6"/>
<dbReference type="EMBL" id="QXGC01002551">
    <property type="protein sequence ID" value="KAE9184644.1"/>
    <property type="molecule type" value="Genomic_DNA"/>
</dbReference>
<keyword evidence="8" id="KW-1185">Reference proteome</keyword>
<evidence type="ECO:0000313" key="10">
    <source>
        <dbReference type="Proteomes" id="UP000440367"/>
    </source>
</evidence>
<gene>
    <name evidence="6" type="ORF">PF001_g23813</name>
    <name evidence="5" type="ORF">PF002_g14200</name>
    <name evidence="4" type="ORF">PF004_g23596</name>
    <name evidence="3" type="ORF">PF005_g24600</name>
    <name evidence="2" type="ORF">PF007_g24600</name>
    <name evidence="1" type="ORF">PF009_g25367</name>
</gene>
<reference evidence="7 8" key="1">
    <citation type="submission" date="2018-08" db="EMBL/GenBank/DDBJ databases">
        <title>Genomic investigation of the strawberry pathogen Phytophthora fragariae indicates pathogenicity is determined by transcriptional variation in three key races.</title>
        <authorList>
            <person name="Adams T.M."/>
            <person name="Armitage A.D."/>
            <person name="Sobczyk M.K."/>
            <person name="Bates H.J."/>
            <person name="Dunwell J.M."/>
            <person name="Nellist C.F."/>
            <person name="Harrison R.J."/>
        </authorList>
    </citation>
    <scope>NUCLEOTIDE SEQUENCE [LARGE SCALE GENOMIC DNA]</scope>
    <source>
        <strain evidence="6 9">A4</strain>
        <strain evidence="5 10">BC-1</strain>
        <strain evidence="4 12">BC-23</strain>
        <strain evidence="3 8">NOV-27</strain>
        <strain evidence="2 11">NOV-71</strain>
        <strain evidence="1 7">NOV-9</strain>
    </source>
</reference>
<dbReference type="Proteomes" id="UP000476176">
    <property type="component" value="Unassembled WGS sequence"/>
</dbReference>
<proteinExistence type="predicted"/>
<evidence type="ECO:0000313" key="5">
    <source>
        <dbReference type="EMBL" id="KAE9226157.1"/>
    </source>
</evidence>
<protein>
    <submittedName>
        <fullName evidence="3">Uncharacterized protein</fullName>
    </submittedName>
</protein>
<dbReference type="EMBL" id="QXGF01002505">
    <property type="protein sequence ID" value="KAE8924400.1"/>
    <property type="molecule type" value="Genomic_DNA"/>
</dbReference>
<dbReference type="Proteomes" id="UP000440367">
    <property type="component" value="Unassembled WGS sequence"/>
</dbReference>
<evidence type="ECO:0000313" key="7">
    <source>
        <dbReference type="Proteomes" id="UP000429523"/>
    </source>
</evidence>
<evidence type="ECO:0000313" key="2">
    <source>
        <dbReference type="EMBL" id="KAE9076517.1"/>
    </source>
</evidence>
<name>A0A6A3W1E6_9STRA</name>
<evidence type="ECO:0000313" key="6">
    <source>
        <dbReference type="EMBL" id="KAE9281350.1"/>
    </source>
</evidence>
<evidence type="ECO:0000313" key="3">
    <source>
        <dbReference type="EMBL" id="KAE9177202.1"/>
    </source>
</evidence>
<evidence type="ECO:0000313" key="9">
    <source>
        <dbReference type="Proteomes" id="UP000437068"/>
    </source>
</evidence>
<dbReference type="Proteomes" id="UP000433483">
    <property type="component" value="Unassembled WGS sequence"/>
</dbReference>
<dbReference type="EMBL" id="QXGD01000748">
    <property type="protein sequence ID" value="KAE9226157.1"/>
    <property type="molecule type" value="Genomic_DNA"/>
</dbReference>
<evidence type="ECO:0000313" key="8">
    <source>
        <dbReference type="Proteomes" id="UP000433483"/>
    </source>
</evidence>
<evidence type="ECO:0000313" key="12">
    <source>
        <dbReference type="Proteomes" id="UP000476176"/>
    </source>
</evidence>
<comment type="caution">
    <text evidence="3">The sequence shown here is derived from an EMBL/GenBank/DDBJ whole genome shotgun (WGS) entry which is preliminary data.</text>
</comment>
<sequence>MRVLLKAQKRLKFEEEDTNLHAYLVNLQQINPNISDV</sequence>
<dbReference type="EMBL" id="QXGE01002503">
    <property type="protein sequence ID" value="KAE9281350.1"/>
    <property type="molecule type" value="Genomic_DNA"/>
</dbReference>
<dbReference type="EMBL" id="QXGB01002519">
    <property type="protein sequence ID" value="KAE9177202.1"/>
    <property type="molecule type" value="Genomic_DNA"/>
</dbReference>
<evidence type="ECO:0000313" key="1">
    <source>
        <dbReference type="EMBL" id="KAE8924400.1"/>
    </source>
</evidence>